<evidence type="ECO:0000313" key="3">
    <source>
        <dbReference type="Proteomes" id="UP000239863"/>
    </source>
</evidence>
<gene>
    <name evidence="2" type="ORF">BD821_101185</name>
</gene>
<name>A0A2S6G0R8_9CLOT</name>
<dbReference type="AlphaFoldDB" id="A0A2S6G0R8"/>
<dbReference type="OrthoDB" id="1900118at2"/>
<feature type="transmembrane region" description="Helical" evidence="1">
    <location>
        <begin position="103"/>
        <end position="128"/>
    </location>
</feature>
<accession>A0A2S6G0R8</accession>
<sequence>MGIGYILGCLISIIFWKAERQVVFRNCDNILKKRFKYKILVNIFYIIFIFLVYNLMKIAPKNEITNFIIAFIVIDISNSEKKNLEHEGPIKFYGSITLACKSILCGFVAPLFYIALFSNTVGIIYFLIYNISELKDYDIFKILHNVLNILPALIIQLFFYFIYIFRNKKFEIDFKGDYIKNSLTKPLLNIEIMAAYIESVNFYHHFEKNSINYIKEYGVYNSKIDEYCIKDYLSVTYALSFIFFAMFMGVVFLYK</sequence>
<feature type="transmembrane region" description="Helical" evidence="1">
    <location>
        <begin position="148"/>
        <end position="165"/>
    </location>
</feature>
<evidence type="ECO:0000313" key="2">
    <source>
        <dbReference type="EMBL" id="PPK49524.1"/>
    </source>
</evidence>
<keyword evidence="1" id="KW-1133">Transmembrane helix</keyword>
<dbReference type="RefSeq" id="WP_104408905.1">
    <property type="nucleotide sequence ID" value="NZ_PTIS01000001.1"/>
</dbReference>
<reference evidence="2 3" key="1">
    <citation type="submission" date="2018-02" db="EMBL/GenBank/DDBJ databases">
        <title>Genomic Encyclopedia of Archaeal and Bacterial Type Strains, Phase II (KMG-II): from individual species to whole genera.</title>
        <authorList>
            <person name="Goeker M."/>
        </authorList>
    </citation>
    <scope>NUCLEOTIDE SEQUENCE [LARGE SCALE GENOMIC DNA]</scope>
    <source>
        <strain evidence="2 3">DSM 15099</strain>
    </source>
</reference>
<dbReference type="EMBL" id="PTIS01000001">
    <property type="protein sequence ID" value="PPK49524.1"/>
    <property type="molecule type" value="Genomic_DNA"/>
</dbReference>
<dbReference type="STRING" id="37659.GCA_000703125_02772"/>
<feature type="transmembrane region" description="Helical" evidence="1">
    <location>
        <begin position="39"/>
        <end position="56"/>
    </location>
</feature>
<comment type="caution">
    <text evidence="2">The sequence shown here is derived from an EMBL/GenBank/DDBJ whole genome shotgun (WGS) entry which is preliminary data.</text>
</comment>
<feature type="transmembrane region" description="Helical" evidence="1">
    <location>
        <begin position="232"/>
        <end position="254"/>
    </location>
</feature>
<dbReference type="Proteomes" id="UP000239863">
    <property type="component" value="Unassembled WGS sequence"/>
</dbReference>
<organism evidence="2 3">
    <name type="scientific">Clostridium algidicarnis DSM 15099</name>
    <dbReference type="NCBI Taxonomy" id="1121295"/>
    <lineage>
        <taxon>Bacteria</taxon>
        <taxon>Bacillati</taxon>
        <taxon>Bacillota</taxon>
        <taxon>Clostridia</taxon>
        <taxon>Eubacteriales</taxon>
        <taxon>Clostridiaceae</taxon>
        <taxon>Clostridium</taxon>
    </lineage>
</organism>
<protein>
    <submittedName>
        <fullName evidence="2">Uncharacterized protein</fullName>
    </submittedName>
</protein>
<evidence type="ECO:0000256" key="1">
    <source>
        <dbReference type="SAM" id="Phobius"/>
    </source>
</evidence>
<proteinExistence type="predicted"/>
<keyword evidence="1" id="KW-0812">Transmembrane</keyword>
<keyword evidence="1" id="KW-0472">Membrane</keyword>